<feature type="region of interest" description="Disordered" evidence="1">
    <location>
        <begin position="1"/>
        <end position="88"/>
    </location>
</feature>
<gene>
    <name evidence="3" type="ORF">BJ982_006854</name>
</gene>
<keyword evidence="2" id="KW-1133">Transmembrane helix</keyword>
<dbReference type="RefSeq" id="WP_184886921.1">
    <property type="nucleotide sequence ID" value="NZ_BOOV01000020.1"/>
</dbReference>
<dbReference type="AlphaFoldDB" id="A0A7W7GDS9"/>
<evidence type="ECO:0000256" key="1">
    <source>
        <dbReference type="SAM" id="MobiDB-lite"/>
    </source>
</evidence>
<keyword evidence="2" id="KW-0812">Transmembrane</keyword>
<dbReference type="Proteomes" id="UP000542210">
    <property type="component" value="Unassembled WGS sequence"/>
</dbReference>
<keyword evidence="2" id="KW-0472">Membrane</keyword>
<comment type="caution">
    <text evidence="3">The sequence shown here is derived from an EMBL/GenBank/DDBJ whole genome shotgun (WGS) entry which is preliminary data.</text>
</comment>
<evidence type="ECO:0000313" key="4">
    <source>
        <dbReference type="Proteomes" id="UP000542210"/>
    </source>
</evidence>
<feature type="transmembrane region" description="Helical" evidence="2">
    <location>
        <begin position="107"/>
        <end position="131"/>
    </location>
</feature>
<evidence type="ECO:0000313" key="3">
    <source>
        <dbReference type="EMBL" id="MBB4705310.1"/>
    </source>
</evidence>
<feature type="compositionally biased region" description="Pro residues" evidence="1">
    <location>
        <begin position="27"/>
        <end position="83"/>
    </location>
</feature>
<organism evidence="3 4">
    <name type="scientific">Sphaerisporangium siamense</name>
    <dbReference type="NCBI Taxonomy" id="795645"/>
    <lineage>
        <taxon>Bacteria</taxon>
        <taxon>Bacillati</taxon>
        <taxon>Actinomycetota</taxon>
        <taxon>Actinomycetes</taxon>
        <taxon>Streptosporangiales</taxon>
        <taxon>Streptosporangiaceae</taxon>
        <taxon>Sphaerisporangium</taxon>
    </lineage>
</organism>
<protein>
    <recommendedName>
        <fullName evidence="5">Serine/arginine repetitive matrix protein 2</fullName>
    </recommendedName>
</protein>
<proteinExistence type="predicted"/>
<sequence length="293" mass="29840">MTEKEPGPGGPAPRIPHQGPPEHHGRPPVPPPGGPRPHGGPLPGGPAYGPPPAGGPTAPPPGGPPRGPVPPPGGPVSGPPPGGPAYGVPGVPQPAAPLRPRRRWIPLAWLVFALSVVVGVWAGFSGFVGAVEQIAPTHVFQSGGKVSAPLNPLDQPVLYASASGPTNVTCLAQDLTGQPVKLTPTTIRQTITANGRTWEGMFDITVPAAGTYQISCETQGGKVLFGIGKRLTASAGGFAKGAAALFLIPLAGFLFASIVTIVIVVRRRRARAARTAETRGAWPQAPQGPHPRV</sequence>
<evidence type="ECO:0000256" key="2">
    <source>
        <dbReference type="SAM" id="Phobius"/>
    </source>
</evidence>
<reference evidence="3 4" key="1">
    <citation type="submission" date="2020-08" db="EMBL/GenBank/DDBJ databases">
        <title>Sequencing the genomes of 1000 actinobacteria strains.</title>
        <authorList>
            <person name="Klenk H.-P."/>
        </authorList>
    </citation>
    <scope>NUCLEOTIDE SEQUENCE [LARGE SCALE GENOMIC DNA]</scope>
    <source>
        <strain evidence="3 4">DSM 45784</strain>
    </source>
</reference>
<dbReference type="EMBL" id="JACHND010000001">
    <property type="protein sequence ID" value="MBB4705310.1"/>
    <property type="molecule type" value="Genomic_DNA"/>
</dbReference>
<accession>A0A7W7GDS9</accession>
<name>A0A7W7GDS9_9ACTN</name>
<keyword evidence="4" id="KW-1185">Reference proteome</keyword>
<feature type="transmembrane region" description="Helical" evidence="2">
    <location>
        <begin position="242"/>
        <end position="265"/>
    </location>
</feature>
<evidence type="ECO:0008006" key="5">
    <source>
        <dbReference type="Google" id="ProtNLM"/>
    </source>
</evidence>